<dbReference type="PRINTS" id="PR01021">
    <property type="entry name" value="OMPADOMAIN"/>
</dbReference>
<feature type="domain" description="OmpA-like" evidence="5">
    <location>
        <begin position="352"/>
        <end position="469"/>
    </location>
</feature>
<dbReference type="InterPro" id="IPR036737">
    <property type="entry name" value="OmpA-like_sf"/>
</dbReference>
<dbReference type="InterPro" id="IPR006664">
    <property type="entry name" value="OMP_bac"/>
</dbReference>
<evidence type="ECO:0000259" key="5">
    <source>
        <dbReference type="PROSITE" id="PS51123"/>
    </source>
</evidence>
<dbReference type="SUPFAM" id="SSF103088">
    <property type="entry name" value="OmpA-like"/>
    <property type="match status" value="1"/>
</dbReference>
<name>A0A3A8GAL2_9GAMM</name>
<dbReference type="Pfam" id="PF00691">
    <property type="entry name" value="OmpA"/>
    <property type="match status" value="1"/>
</dbReference>
<protein>
    <submittedName>
        <fullName evidence="6">OmpA family protein</fullName>
    </submittedName>
</protein>
<dbReference type="PRINTS" id="PR01023">
    <property type="entry name" value="NAFLGMOTY"/>
</dbReference>
<evidence type="ECO:0000256" key="1">
    <source>
        <dbReference type="ARBA" id="ARBA00004442"/>
    </source>
</evidence>
<evidence type="ECO:0000313" key="6">
    <source>
        <dbReference type="EMBL" id="RKG55578.1"/>
    </source>
</evidence>
<dbReference type="AlphaFoldDB" id="A0A3A8GAL2"/>
<dbReference type="PANTHER" id="PTHR30329">
    <property type="entry name" value="STATOR ELEMENT OF FLAGELLAR MOTOR COMPLEX"/>
    <property type="match status" value="1"/>
</dbReference>
<dbReference type="GO" id="GO:0009279">
    <property type="term" value="C:cell outer membrane"/>
    <property type="evidence" value="ECO:0007669"/>
    <property type="project" value="UniProtKB-SubCell"/>
</dbReference>
<proteinExistence type="predicted"/>
<dbReference type="PROSITE" id="PS51123">
    <property type="entry name" value="OMPA_2"/>
    <property type="match status" value="1"/>
</dbReference>
<organism evidence="6 7">
    <name type="scientific">Acinetobacter cumulans</name>
    <dbReference type="NCBI Taxonomy" id="2136182"/>
    <lineage>
        <taxon>Bacteria</taxon>
        <taxon>Pseudomonadati</taxon>
        <taxon>Pseudomonadota</taxon>
        <taxon>Gammaproteobacteria</taxon>
        <taxon>Moraxellales</taxon>
        <taxon>Moraxellaceae</taxon>
        <taxon>Acinetobacter</taxon>
    </lineage>
</organism>
<sequence length="485" mass="52570">MTDLLELLKQQVSAIVLDGESEHLFEKNNALNQFYPILLSVFKAKPGLIASLADQLNPRLIDIFQSNIGLKEKFLDTVSGAAPAPEIEHTLNKSIMPVMGFLQSEAGSSDPDAIVHLIETHFDGIKRALPQWAAGLLAALGINTAMGETVHQAEVRHVTEPVEEKKSGSWIALIALVILALLAGFWFKSCSERKQVETVSPVQSSSNQPAKFQLSTNAQGELSTCQIYVNNASYMNILQNEVKQIFTHPTGCGAETDAAYHTQFIDQESIPSVLKLFKGVPNASLTWMGDQLSIQTANNADANRLISQVQGLVPNMKVVGQQPIDINSTVDNSISNAQKALASINPDKIRALDVATALNMQIINFASGSSEIPKANQSILDQAAALMQRASQVQLTIKGFTDSVGNAEANKALSLKRAEAIKNYLVAKGVDPAQLKAEGYGQEQPKADNSTPEGQFQNRRIEFEVLNTETGKVREVTNQGVTEVK</sequence>
<dbReference type="Proteomes" id="UP000281084">
    <property type="component" value="Unassembled WGS sequence"/>
</dbReference>
<reference evidence="6 7" key="1">
    <citation type="submission" date="2018-09" db="EMBL/GenBank/DDBJ databases">
        <title>The draft genome of Acinetobacter spp. strains.</title>
        <authorList>
            <person name="Qin J."/>
            <person name="Feng Y."/>
            <person name="Zong Z."/>
        </authorList>
    </citation>
    <scope>NUCLEOTIDE SEQUENCE [LARGE SCALE GENOMIC DNA]</scope>
    <source>
        <strain evidence="6 7">WCHAc060002</strain>
    </source>
</reference>
<dbReference type="RefSeq" id="WP_120366465.1">
    <property type="nucleotide sequence ID" value="NZ_RAXZ01000001.1"/>
</dbReference>
<comment type="caution">
    <text evidence="6">The sequence shown here is derived from an EMBL/GenBank/DDBJ whole genome shotgun (WGS) entry which is preliminary data.</text>
</comment>
<dbReference type="InterPro" id="IPR006665">
    <property type="entry name" value="OmpA-like"/>
</dbReference>
<comment type="subcellular location">
    <subcellularLocation>
        <location evidence="1">Cell outer membrane</location>
    </subcellularLocation>
</comment>
<evidence type="ECO:0000313" key="7">
    <source>
        <dbReference type="Proteomes" id="UP000281084"/>
    </source>
</evidence>
<dbReference type="CDD" id="cd07185">
    <property type="entry name" value="OmpA_C-like"/>
    <property type="match status" value="1"/>
</dbReference>
<dbReference type="PANTHER" id="PTHR30329:SF21">
    <property type="entry name" value="LIPOPROTEIN YIAD-RELATED"/>
    <property type="match status" value="1"/>
</dbReference>
<evidence type="ECO:0000256" key="4">
    <source>
        <dbReference type="PROSITE-ProRule" id="PRU00473"/>
    </source>
</evidence>
<evidence type="ECO:0000256" key="2">
    <source>
        <dbReference type="ARBA" id="ARBA00023136"/>
    </source>
</evidence>
<evidence type="ECO:0000256" key="3">
    <source>
        <dbReference type="ARBA" id="ARBA00023237"/>
    </source>
</evidence>
<keyword evidence="2 4" id="KW-0472">Membrane</keyword>
<keyword evidence="3" id="KW-0998">Cell outer membrane</keyword>
<dbReference type="EMBL" id="RAXZ01000001">
    <property type="protein sequence ID" value="RKG55578.1"/>
    <property type="molecule type" value="Genomic_DNA"/>
</dbReference>
<accession>A0A3A8GAL2</accession>
<gene>
    <name evidence="6" type="ORF">D7V64_00230</name>
</gene>
<dbReference type="InterPro" id="IPR050330">
    <property type="entry name" value="Bact_OuterMem_StrucFunc"/>
</dbReference>
<dbReference type="Gene3D" id="3.30.1330.60">
    <property type="entry name" value="OmpA-like domain"/>
    <property type="match status" value="1"/>
</dbReference>